<proteinExistence type="predicted"/>
<keyword evidence="2" id="KW-1185">Reference proteome</keyword>
<accession>G7Y646</accession>
<gene>
    <name evidence="1" type="ORF">CLF_101602</name>
</gene>
<dbReference type="Proteomes" id="UP000008909">
    <property type="component" value="Unassembled WGS sequence"/>
</dbReference>
<dbReference type="AlphaFoldDB" id="G7Y646"/>
<sequence length="207" mass="23546">MGSDPTDLLGTLEQVFSHLKEAGFRLRAEKCNFPMESVKFLGFMVDKRGRRPDPAYIEVIKQMAPPKDVQLRSFLGLISHTILLAYASTTQYRSTQLIGQADALSRLIKSHPMENDCVIVAVKFESEVHQILIEGVKRFPATAETIHANTSKEEILLKVMNYVQTKWPIGEIFLKLRPFFNRRESLSIVANCLMTRDRVVVPAKLQK</sequence>
<dbReference type="InterPro" id="IPR050951">
    <property type="entry name" value="Retrovirus_Pol_polyprotein"/>
</dbReference>
<name>G7Y646_CLOSI</name>
<dbReference type="InterPro" id="IPR043128">
    <property type="entry name" value="Rev_trsase/Diguanyl_cyclase"/>
</dbReference>
<dbReference type="PANTHER" id="PTHR37984">
    <property type="entry name" value="PROTEIN CBG26694"/>
    <property type="match status" value="1"/>
</dbReference>
<dbReference type="Gene3D" id="3.30.70.270">
    <property type="match status" value="1"/>
</dbReference>
<reference evidence="1" key="1">
    <citation type="journal article" date="2011" name="Genome Biol.">
        <title>The draft genome of the carcinogenic human liver fluke Clonorchis sinensis.</title>
        <authorList>
            <person name="Wang X."/>
            <person name="Chen W."/>
            <person name="Huang Y."/>
            <person name="Sun J."/>
            <person name="Men J."/>
            <person name="Liu H."/>
            <person name="Luo F."/>
            <person name="Guo L."/>
            <person name="Lv X."/>
            <person name="Deng C."/>
            <person name="Zhou C."/>
            <person name="Fan Y."/>
            <person name="Li X."/>
            <person name="Huang L."/>
            <person name="Hu Y."/>
            <person name="Liang C."/>
            <person name="Hu X."/>
            <person name="Xu J."/>
            <person name="Yu X."/>
        </authorList>
    </citation>
    <scope>NUCLEOTIDE SEQUENCE [LARGE SCALE GENOMIC DNA]</scope>
    <source>
        <strain evidence="1">Henan</strain>
    </source>
</reference>
<organism evidence="1 2">
    <name type="scientific">Clonorchis sinensis</name>
    <name type="common">Chinese liver fluke</name>
    <dbReference type="NCBI Taxonomy" id="79923"/>
    <lineage>
        <taxon>Eukaryota</taxon>
        <taxon>Metazoa</taxon>
        <taxon>Spiralia</taxon>
        <taxon>Lophotrochozoa</taxon>
        <taxon>Platyhelminthes</taxon>
        <taxon>Trematoda</taxon>
        <taxon>Digenea</taxon>
        <taxon>Opisthorchiida</taxon>
        <taxon>Opisthorchiata</taxon>
        <taxon>Opisthorchiidae</taxon>
        <taxon>Clonorchis</taxon>
    </lineage>
</organism>
<evidence type="ECO:0000313" key="1">
    <source>
        <dbReference type="EMBL" id="GAA48432.1"/>
    </source>
</evidence>
<dbReference type="SUPFAM" id="SSF56672">
    <property type="entry name" value="DNA/RNA polymerases"/>
    <property type="match status" value="1"/>
</dbReference>
<dbReference type="PANTHER" id="PTHR37984:SF5">
    <property type="entry name" value="PROTEIN NYNRIN-LIKE"/>
    <property type="match status" value="1"/>
</dbReference>
<evidence type="ECO:0000313" key="2">
    <source>
        <dbReference type="Proteomes" id="UP000008909"/>
    </source>
</evidence>
<protein>
    <recommendedName>
        <fullName evidence="3">Reverse transcriptase domain-containing protein</fullName>
    </recommendedName>
</protein>
<reference key="2">
    <citation type="submission" date="2011-10" db="EMBL/GenBank/DDBJ databases">
        <title>The genome and transcriptome sequence of Clonorchis sinensis provide insights into the carcinogenic liver fluke.</title>
        <authorList>
            <person name="Wang X."/>
            <person name="Huang Y."/>
            <person name="Chen W."/>
            <person name="Liu H."/>
            <person name="Guo L."/>
            <person name="Chen Y."/>
            <person name="Luo F."/>
            <person name="Zhou W."/>
            <person name="Sun J."/>
            <person name="Mao Q."/>
            <person name="Liang P."/>
            <person name="Zhou C."/>
            <person name="Tian Y."/>
            <person name="Men J."/>
            <person name="Lv X."/>
            <person name="Huang L."/>
            <person name="Zhou J."/>
            <person name="Hu Y."/>
            <person name="Li R."/>
            <person name="Zhang F."/>
            <person name="Lei H."/>
            <person name="Li X."/>
            <person name="Hu X."/>
            <person name="Liang C."/>
            <person name="Xu J."/>
            <person name="Wu Z."/>
            <person name="Yu X."/>
        </authorList>
    </citation>
    <scope>NUCLEOTIDE SEQUENCE</scope>
    <source>
        <strain>Henan</strain>
    </source>
</reference>
<evidence type="ECO:0008006" key="3">
    <source>
        <dbReference type="Google" id="ProtNLM"/>
    </source>
</evidence>
<dbReference type="InterPro" id="IPR043502">
    <property type="entry name" value="DNA/RNA_pol_sf"/>
</dbReference>
<dbReference type="EMBL" id="DF142889">
    <property type="protein sequence ID" value="GAA48432.1"/>
    <property type="molecule type" value="Genomic_DNA"/>
</dbReference>